<dbReference type="OrthoDB" id="9784339at2"/>
<dbReference type="InterPro" id="IPR023485">
    <property type="entry name" value="Ptyr_pPase"/>
</dbReference>
<organism evidence="7 8">
    <name type="scientific">Novosphingobium sediminis</name>
    <dbReference type="NCBI Taxonomy" id="707214"/>
    <lineage>
        <taxon>Bacteria</taxon>
        <taxon>Pseudomonadati</taxon>
        <taxon>Pseudomonadota</taxon>
        <taxon>Alphaproteobacteria</taxon>
        <taxon>Sphingomonadales</taxon>
        <taxon>Sphingomonadaceae</taxon>
        <taxon>Novosphingobium</taxon>
    </lineage>
</organism>
<evidence type="ECO:0000256" key="1">
    <source>
        <dbReference type="ARBA" id="ARBA00011063"/>
    </source>
</evidence>
<dbReference type="PRINTS" id="PR00719">
    <property type="entry name" value="LMWPTPASE"/>
</dbReference>
<evidence type="ECO:0000256" key="5">
    <source>
        <dbReference type="PIRSR" id="PIRSR617867-1"/>
    </source>
</evidence>
<keyword evidence="8" id="KW-1185">Reference proteome</keyword>
<dbReference type="InterPro" id="IPR036196">
    <property type="entry name" value="Ptyr_pPase_sf"/>
</dbReference>
<keyword evidence="3" id="KW-0378">Hydrolase</keyword>
<feature type="active site" description="Nucleophile" evidence="5">
    <location>
        <position position="14"/>
    </location>
</feature>
<evidence type="ECO:0000256" key="4">
    <source>
        <dbReference type="ARBA" id="ARBA00022912"/>
    </source>
</evidence>
<dbReference type="Proteomes" id="UP000321464">
    <property type="component" value="Unassembled WGS sequence"/>
</dbReference>
<evidence type="ECO:0000256" key="2">
    <source>
        <dbReference type="ARBA" id="ARBA00013064"/>
    </source>
</evidence>
<accession>A0A512AL89</accession>
<keyword evidence="4" id="KW-0904">Protein phosphatase</keyword>
<feature type="active site" description="Proton donor" evidence="5">
    <location>
        <position position="137"/>
    </location>
</feature>
<dbReference type="GO" id="GO:0004725">
    <property type="term" value="F:protein tyrosine phosphatase activity"/>
    <property type="evidence" value="ECO:0007669"/>
    <property type="project" value="UniProtKB-EC"/>
</dbReference>
<dbReference type="AlphaFoldDB" id="A0A512AL89"/>
<dbReference type="Pfam" id="PF01451">
    <property type="entry name" value="LMWPc"/>
    <property type="match status" value="1"/>
</dbReference>
<protein>
    <recommendedName>
        <fullName evidence="2">protein-tyrosine-phosphatase</fullName>
        <ecNumber evidence="2">3.1.3.48</ecNumber>
    </recommendedName>
</protein>
<dbReference type="EMBL" id="BJYR01000015">
    <property type="protein sequence ID" value="GEO00441.1"/>
    <property type="molecule type" value="Genomic_DNA"/>
</dbReference>
<reference evidence="7 8" key="1">
    <citation type="submission" date="2019-07" db="EMBL/GenBank/DDBJ databases">
        <title>Whole genome shotgun sequence of Novosphingobium sediminis NBRC 106119.</title>
        <authorList>
            <person name="Hosoyama A."/>
            <person name="Uohara A."/>
            <person name="Ohji S."/>
            <person name="Ichikawa N."/>
        </authorList>
    </citation>
    <scope>NUCLEOTIDE SEQUENCE [LARGE SCALE GENOMIC DNA]</scope>
    <source>
        <strain evidence="7 8">NBRC 106119</strain>
    </source>
</reference>
<evidence type="ECO:0000313" key="8">
    <source>
        <dbReference type="Proteomes" id="UP000321464"/>
    </source>
</evidence>
<evidence type="ECO:0000256" key="3">
    <source>
        <dbReference type="ARBA" id="ARBA00022801"/>
    </source>
</evidence>
<comment type="similarity">
    <text evidence="1">Belongs to the low molecular weight phosphotyrosine protein phosphatase family.</text>
</comment>
<dbReference type="InterPro" id="IPR050438">
    <property type="entry name" value="LMW_PTPase"/>
</dbReference>
<comment type="caution">
    <text evidence="7">The sequence shown here is derived from an EMBL/GenBank/DDBJ whole genome shotgun (WGS) entry which is preliminary data.</text>
</comment>
<proteinExistence type="inferred from homology"/>
<dbReference type="PANTHER" id="PTHR11717">
    <property type="entry name" value="LOW MOLECULAR WEIGHT PROTEIN TYROSINE PHOSPHATASE"/>
    <property type="match status" value="1"/>
</dbReference>
<dbReference type="Gene3D" id="3.40.50.2300">
    <property type="match status" value="1"/>
</dbReference>
<evidence type="ECO:0000313" key="7">
    <source>
        <dbReference type="EMBL" id="GEO00441.1"/>
    </source>
</evidence>
<feature type="domain" description="Phosphotyrosine protein phosphatase I" evidence="6">
    <location>
        <begin position="8"/>
        <end position="163"/>
    </location>
</feature>
<dbReference type="EC" id="3.1.3.48" evidence="2"/>
<dbReference type="InterPro" id="IPR017867">
    <property type="entry name" value="Tyr_phospatase_low_mol_wt"/>
</dbReference>
<gene>
    <name evidence="7" type="ORF">NSE01_22730</name>
</gene>
<dbReference type="SMART" id="SM00226">
    <property type="entry name" value="LMWPc"/>
    <property type="match status" value="1"/>
</dbReference>
<feature type="active site" evidence="5">
    <location>
        <position position="20"/>
    </location>
</feature>
<dbReference type="CDD" id="cd16343">
    <property type="entry name" value="LMWPTP"/>
    <property type="match status" value="1"/>
</dbReference>
<dbReference type="SUPFAM" id="SSF52788">
    <property type="entry name" value="Phosphotyrosine protein phosphatases I"/>
    <property type="match status" value="1"/>
</dbReference>
<sequence length="166" mass="17896">MGPLVSQPSVLFVCLGNICRSPLAEAALRAEAVAAGLAVSIDSAGTGGWHAGDPPDPRAVAEAARHGIDISGYRARQVRREDFQRFSTIYALDQQNLRDLRRIQPKGFMGRPIAGPSARLSLLMDLVPGREGTAVIDPYGGTAEDFATTWEDVTLAAREIVTRLRR</sequence>
<dbReference type="PANTHER" id="PTHR11717:SF7">
    <property type="entry name" value="LOW MOLECULAR WEIGHT PHOSPHOTYROSINE PROTEIN PHOSPHATASE"/>
    <property type="match status" value="1"/>
</dbReference>
<evidence type="ECO:0000259" key="6">
    <source>
        <dbReference type="SMART" id="SM00226"/>
    </source>
</evidence>
<name>A0A512AL89_9SPHN</name>